<feature type="domain" description="TF-B3" evidence="10">
    <location>
        <begin position="97"/>
        <end position="199"/>
    </location>
</feature>
<dbReference type="InterPro" id="IPR015300">
    <property type="entry name" value="DNA-bd_pseudobarrel_sf"/>
</dbReference>
<comment type="function">
    <text evidence="8">Auxin response factors (ARFs) are transcriptional factors that bind specifically to the DNA sequence 5'-TGTCTC-3' found in the auxin-responsive promoter elements (AuxREs).</text>
</comment>
<keyword evidence="4 8" id="KW-0238">DNA-binding</keyword>
<dbReference type="Gene3D" id="2.30.30.1040">
    <property type="match status" value="1"/>
</dbReference>
<evidence type="ECO:0000256" key="5">
    <source>
        <dbReference type="ARBA" id="ARBA00023163"/>
    </source>
</evidence>
<keyword evidence="12" id="KW-1185">Reference proteome</keyword>
<dbReference type="PROSITE" id="PS50863">
    <property type="entry name" value="B3"/>
    <property type="match status" value="1"/>
</dbReference>
<dbReference type="InterPro" id="IPR010525">
    <property type="entry name" value="ARF_dom"/>
</dbReference>
<comment type="similarity">
    <text evidence="2 8">Belongs to the ARF family.</text>
</comment>
<keyword evidence="3 8" id="KW-0805">Transcription regulation</keyword>
<evidence type="ECO:0000256" key="4">
    <source>
        <dbReference type="ARBA" id="ARBA00023125"/>
    </source>
</evidence>
<keyword evidence="9" id="KW-0175">Coiled coil</keyword>
<gene>
    <name evidence="11" type="ORF">ACH5RR_004346</name>
</gene>
<evidence type="ECO:0000256" key="9">
    <source>
        <dbReference type="SAM" id="Coils"/>
    </source>
</evidence>
<evidence type="ECO:0000256" key="7">
    <source>
        <dbReference type="ARBA" id="ARBA00023294"/>
    </source>
</evidence>
<name>A0ABD3AXA1_9GENT</name>
<evidence type="ECO:0000313" key="11">
    <source>
        <dbReference type="EMBL" id="KAL3535885.1"/>
    </source>
</evidence>
<dbReference type="EMBL" id="JBJUIK010000002">
    <property type="protein sequence ID" value="KAL3535885.1"/>
    <property type="molecule type" value="Genomic_DNA"/>
</dbReference>
<dbReference type="InterPro" id="IPR003340">
    <property type="entry name" value="B3_DNA-bd"/>
</dbReference>
<reference evidence="11 12" key="1">
    <citation type="submission" date="2024-11" db="EMBL/GenBank/DDBJ databases">
        <title>A near-complete genome assembly of Cinchona calisaya.</title>
        <authorList>
            <person name="Lian D.C."/>
            <person name="Zhao X.W."/>
            <person name="Wei L."/>
        </authorList>
    </citation>
    <scope>NUCLEOTIDE SEQUENCE [LARGE SCALE GENOMIC DNA]</scope>
    <source>
        <tissue evidence="11">Nenye</tissue>
    </source>
</reference>
<keyword evidence="7 8" id="KW-0927">Auxin signaling pathway</keyword>
<dbReference type="Proteomes" id="UP001630127">
    <property type="component" value="Unassembled WGS sequence"/>
</dbReference>
<evidence type="ECO:0000256" key="8">
    <source>
        <dbReference type="RuleBase" id="RU004561"/>
    </source>
</evidence>
<evidence type="ECO:0000313" key="12">
    <source>
        <dbReference type="Proteomes" id="UP001630127"/>
    </source>
</evidence>
<organism evidence="11 12">
    <name type="scientific">Cinchona calisaya</name>
    <dbReference type="NCBI Taxonomy" id="153742"/>
    <lineage>
        <taxon>Eukaryota</taxon>
        <taxon>Viridiplantae</taxon>
        <taxon>Streptophyta</taxon>
        <taxon>Embryophyta</taxon>
        <taxon>Tracheophyta</taxon>
        <taxon>Spermatophyta</taxon>
        <taxon>Magnoliopsida</taxon>
        <taxon>eudicotyledons</taxon>
        <taxon>Gunneridae</taxon>
        <taxon>Pentapetalae</taxon>
        <taxon>asterids</taxon>
        <taxon>lamiids</taxon>
        <taxon>Gentianales</taxon>
        <taxon>Rubiaceae</taxon>
        <taxon>Cinchonoideae</taxon>
        <taxon>Cinchoneae</taxon>
        <taxon>Cinchona</taxon>
    </lineage>
</organism>
<dbReference type="FunFam" id="2.30.30.1040:FF:000001">
    <property type="entry name" value="Auxin response factor"/>
    <property type="match status" value="1"/>
</dbReference>
<evidence type="ECO:0000259" key="10">
    <source>
        <dbReference type="PROSITE" id="PS50863"/>
    </source>
</evidence>
<evidence type="ECO:0000256" key="1">
    <source>
        <dbReference type="ARBA" id="ARBA00004123"/>
    </source>
</evidence>
<evidence type="ECO:0000256" key="2">
    <source>
        <dbReference type="ARBA" id="ARBA00007853"/>
    </source>
</evidence>
<accession>A0ABD3AXA1</accession>
<keyword evidence="5 8" id="KW-0804">Transcription</keyword>
<comment type="caution">
    <text evidence="11">The sequence shown here is derived from an EMBL/GenBank/DDBJ whole genome shotgun (WGS) entry which is preliminary data.</text>
</comment>
<feature type="coiled-coil region" evidence="9">
    <location>
        <begin position="657"/>
        <end position="691"/>
    </location>
</feature>
<dbReference type="Pfam" id="PF05278">
    <property type="entry name" value="PEARLI-4"/>
    <property type="match status" value="1"/>
</dbReference>
<dbReference type="InterPro" id="IPR007942">
    <property type="entry name" value="PLipase-like"/>
</dbReference>
<keyword evidence="6 8" id="KW-0539">Nucleus</keyword>
<dbReference type="CDD" id="cd10017">
    <property type="entry name" value="B3_DNA"/>
    <property type="match status" value="1"/>
</dbReference>
<dbReference type="SMART" id="SM01019">
    <property type="entry name" value="B3"/>
    <property type="match status" value="1"/>
</dbReference>
<evidence type="ECO:0000256" key="6">
    <source>
        <dbReference type="ARBA" id="ARBA00023242"/>
    </source>
</evidence>
<proteinExistence type="inferred from homology"/>
<dbReference type="PANTHER" id="PTHR31384:SF1">
    <property type="entry name" value="AUXIN RESPONSE FACTOR 9"/>
    <property type="match status" value="1"/>
</dbReference>
<dbReference type="GO" id="GO:0003677">
    <property type="term" value="F:DNA binding"/>
    <property type="evidence" value="ECO:0007669"/>
    <property type="project" value="UniProtKB-KW"/>
</dbReference>
<dbReference type="GO" id="GO:0009734">
    <property type="term" value="P:auxin-activated signaling pathway"/>
    <property type="evidence" value="ECO:0007669"/>
    <property type="project" value="UniProtKB-KW"/>
</dbReference>
<dbReference type="AlphaFoldDB" id="A0ABD3AXA1"/>
<sequence>MENMCLLSEEQYQQCNMSAEGIDELYEALWEACAGPYVDLPRIGEHVYYFPQGHWEQADQETDEVYAQIILHPHERVPEPKSPQLLCDPPKPGFNSFSKVLAASDTNDHCRLYIRKKDAENCLPPLATTEQLPTQELSAEDLYGIEWRFKHVFGGYPPRHSFTTGWSKFVASKRLVQGDSFVFLRGDNGELRVGVRRLIPQSVVVPSPTIPSENIVQVLATVSHAMTTGSLFTVYYRPRKSQFIVGLNRYLQAVKCNFSIGMRFKMQLKGEDSIQRKCIGTIIGIEDISPQWKNSAWRTLKVRWDDSTCSTQPERVSSWEIKPLVAPIPKSLVQIRGKKQHDITFSPVLKRKRKIFEVQEDEHIELGAMIKETTPPPVASLEAVGNRLHDMPFTTSMEEYEILNHEESVQELNNAAAYHDNNPATYGTEQVRSSCGITQSTSVRPSGNRFPIEDVRGREHLQGINITDISHAVLSSSSPDDAWFRSIFRDVPEQVECQREALSPRQQSLVVDPLMLPQGTSSTGLESSPTVMHISSIPNQITFSGPGNGNELVNWEGYCVAQRCIPTLNSILKRHPNTLSSFRLRSQTFQYLFLEVLAELVVKLERLTVGNMDEEQLDDVKCHLSDLKINGIDVHWLERRLEHIVGVAKKNILARRQEELARKVVEARETVRQLEGELSSVDKELEEASSIIGAEPLSADHSVMQGLL</sequence>
<dbReference type="Pfam" id="PF06507">
    <property type="entry name" value="ARF_AD"/>
    <property type="match status" value="1"/>
</dbReference>
<dbReference type="Gene3D" id="2.40.330.10">
    <property type="entry name" value="DNA-binding pseudobarrel domain"/>
    <property type="match status" value="1"/>
</dbReference>
<dbReference type="GO" id="GO:0005634">
    <property type="term" value="C:nucleus"/>
    <property type="evidence" value="ECO:0007669"/>
    <property type="project" value="UniProtKB-SubCell"/>
</dbReference>
<dbReference type="InterPro" id="IPR044835">
    <property type="entry name" value="ARF_plant"/>
</dbReference>
<evidence type="ECO:0000256" key="3">
    <source>
        <dbReference type="ARBA" id="ARBA00023015"/>
    </source>
</evidence>
<comment type="subcellular location">
    <subcellularLocation>
        <location evidence="1 8">Nucleus</location>
    </subcellularLocation>
</comment>
<comment type="subunit">
    <text evidence="8">Homodimers and heterodimers.</text>
</comment>
<dbReference type="SUPFAM" id="SSF101936">
    <property type="entry name" value="DNA-binding pseudobarrel domain"/>
    <property type="match status" value="1"/>
</dbReference>
<dbReference type="Pfam" id="PF02362">
    <property type="entry name" value="B3"/>
    <property type="match status" value="1"/>
</dbReference>
<protein>
    <recommendedName>
        <fullName evidence="8">Auxin response factor</fullName>
    </recommendedName>
</protein>
<dbReference type="PANTHER" id="PTHR31384">
    <property type="entry name" value="AUXIN RESPONSE FACTOR 4-RELATED"/>
    <property type="match status" value="1"/>
</dbReference>